<dbReference type="Proteomes" id="UP000625079">
    <property type="component" value="Unassembled WGS sequence"/>
</dbReference>
<reference evidence="13" key="2">
    <citation type="submission" date="2022-12" db="EMBL/GenBank/DDBJ databases">
        <authorList>
            <person name="Sun Q."/>
            <person name="Zhou Y."/>
        </authorList>
    </citation>
    <scope>NUCLEOTIDE SEQUENCE</scope>
    <source>
        <strain evidence="13">CGMCC 1.15034</strain>
    </source>
</reference>
<evidence type="ECO:0000256" key="10">
    <source>
        <dbReference type="ARBA" id="ARBA00044145"/>
    </source>
</evidence>
<comment type="catalytic activity">
    <reaction evidence="11">
        <text>GTP + ATP = 3',3'-cGAMP + 2 diphosphate</text>
        <dbReference type="Rhea" id="RHEA:35647"/>
        <dbReference type="ChEBI" id="CHEBI:30616"/>
        <dbReference type="ChEBI" id="CHEBI:33019"/>
        <dbReference type="ChEBI" id="CHEBI:37565"/>
        <dbReference type="ChEBI" id="CHEBI:71501"/>
    </reaction>
    <physiologicalReaction direction="left-to-right" evidence="11">
        <dbReference type="Rhea" id="RHEA:35648"/>
    </physiologicalReaction>
</comment>
<dbReference type="InterPro" id="IPR048445">
    <property type="entry name" value="DncV-like_NTFase"/>
</dbReference>
<evidence type="ECO:0000256" key="11">
    <source>
        <dbReference type="ARBA" id="ARBA00048304"/>
    </source>
</evidence>
<evidence type="ECO:0000256" key="8">
    <source>
        <dbReference type="ARBA" id="ARBA00023118"/>
    </source>
</evidence>
<organism evidence="13 14">
    <name type="scientific">Bradyrhizobium guangdongense</name>
    <dbReference type="NCBI Taxonomy" id="1325090"/>
    <lineage>
        <taxon>Bacteria</taxon>
        <taxon>Pseudomonadati</taxon>
        <taxon>Pseudomonadota</taxon>
        <taxon>Alphaproteobacteria</taxon>
        <taxon>Hyphomicrobiales</taxon>
        <taxon>Nitrobacteraceae</taxon>
        <taxon>Bradyrhizobium</taxon>
    </lineage>
</organism>
<evidence type="ECO:0000256" key="9">
    <source>
        <dbReference type="ARBA" id="ARBA00023134"/>
    </source>
</evidence>
<evidence type="ECO:0000256" key="1">
    <source>
        <dbReference type="ARBA" id="ARBA00022679"/>
    </source>
</evidence>
<keyword evidence="9" id="KW-0342">GTP-binding</keyword>
<keyword evidence="5" id="KW-0067">ATP-binding</keyword>
<keyword evidence="2" id="KW-0548">Nucleotidyltransferase</keyword>
<dbReference type="Pfam" id="PF21654">
    <property type="entry name" value="DncV-like_NTFase"/>
    <property type="match status" value="1"/>
</dbReference>
<dbReference type="AlphaFoldDB" id="A0AA87WA62"/>
<proteinExistence type="predicted"/>
<dbReference type="GO" id="GO:0051607">
    <property type="term" value="P:defense response to virus"/>
    <property type="evidence" value="ECO:0007669"/>
    <property type="project" value="UniProtKB-KW"/>
</dbReference>
<evidence type="ECO:0000256" key="6">
    <source>
        <dbReference type="ARBA" id="ARBA00022842"/>
    </source>
</evidence>
<reference evidence="13" key="1">
    <citation type="journal article" date="2014" name="Int. J. Syst. Evol. Microbiol.">
        <title>Complete genome sequence of Corynebacterium casei LMG S-19264T (=DSM 44701T), isolated from a smear-ripened cheese.</title>
        <authorList>
            <consortium name="US DOE Joint Genome Institute (JGI-PGF)"/>
            <person name="Walter F."/>
            <person name="Albersmeier A."/>
            <person name="Kalinowski J."/>
            <person name="Ruckert C."/>
        </authorList>
    </citation>
    <scope>NUCLEOTIDE SEQUENCE</scope>
    <source>
        <strain evidence="13">CGMCC 1.15034</strain>
    </source>
</reference>
<evidence type="ECO:0000256" key="7">
    <source>
        <dbReference type="ARBA" id="ARBA00023080"/>
    </source>
</evidence>
<comment type="caution">
    <text evidence="13">The sequence shown here is derived from an EMBL/GenBank/DDBJ whole genome shotgun (WGS) entry which is preliminary data.</text>
</comment>
<evidence type="ECO:0000256" key="5">
    <source>
        <dbReference type="ARBA" id="ARBA00022840"/>
    </source>
</evidence>
<name>A0AA87WA62_9BRAD</name>
<evidence type="ECO:0000256" key="4">
    <source>
        <dbReference type="ARBA" id="ARBA00022741"/>
    </source>
</evidence>
<evidence type="ECO:0000259" key="12">
    <source>
        <dbReference type="Pfam" id="PF21654"/>
    </source>
</evidence>
<keyword evidence="8" id="KW-0051">Antiviral defense</keyword>
<evidence type="ECO:0000313" key="13">
    <source>
        <dbReference type="EMBL" id="GGI27462.1"/>
    </source>
</evidence>
<evidence type="ECO:0000256" key="3">
    <source>
        <dbReference type="ARBA" id="ARBA00022723"/>
    </source>
</evidence>
<evidence type="ECO:0000256" key="2">
    <source>
        <dbReference type="ARBA" id="ARBA00022695"/>
    </source>
</evidence>
<keyword evidence="6" id="KW-0460">Magnesium</keyword>
<dbReference type="GO" id="GO:0140701">
    <property type="term" value="F:3',3'-cyclic GMP-AMP synthase activity"/>
    <property type="evidence" value="ECO:0007669"/>
    <property type="project" value="InterPro"/>
</dbReference>
<dbReference type="GO" id="GO:0005525">
    <property type="term" value="F:GTP binding"/>
    <property type="evidence" value="ECO:0007669"/>
    <property type="project" value="UniProtKB-KW"/>
</dbReference>
<protein>
    <recommendedName>
        <fullName evidence="10">Cyclic GMP-AMP synthase</fullName>
    </recommendedName>
</protein>
<accession>A0AA87WA62</accession>
<feature type="domain" description="Cyclic GMP-AMP synthase DncV-like nucleotidyltransferase" evidence="12">
    <location>
        <begin position="78"/>
        <end position="170"/>
    </location>
</feature>
<keyword evidence="1" id="KW-0808">Transferase</keyword>
<dbReference type="GO" id="GO:0009117">
    <property type="term" value="P:nucleotide metabolic process"/>
    <property type="evidence" value="ECO:0007669"/>
    <property type="project" value="UniProtKB-KW"/>
</dbReference>
<evidence type="ECO:0000313" key="14">
    <source>
        <dbReference type="Proteomes" id="UP000625079"/>
    </source>
</evidence>
<keyword evidence="7" id="KW-0546">Nucleotide metabolism</keyword>
<dbReference type="EMBL" id="BMHC01000010">
    <property type="protein sequence ID" value="GGI27462.1"/>
    <property type="molecule type" value="Genomic_DNA"/>
</dbReference>
<dbReference type="NCBIfam" id="NF041078">
    <property type="entry name" value="cGAS"/>
    <property type="match status" value="1"/>
</dbReference>
<dbReference type="GO" id="GO:0046872">
    <property type="term" value="F:metal ion binding"/>
    <property type="evidence" value="ECO:0007669"/>
    <property type="project" value="UniProtKB-KW"/>
</dbReference>
<gene>
    <name evidence="13" type="ORF">GCM10010987_44510</name>
</gene>
<dbReference type="InterPro" id="IPR047805">
    <property type="entry name" value="GAMP_synthase"/>
</dbReference>
<keyword evidence="4" id="KW-0547">Nucleotide-binding</keyword>
<sequence>MALLNLHRAFTDAATENDYLARLTVPEPREGKLRKARDEIRETLKAGFSDWQRFADRSLVMETTAVRKGATEPRLRLKFRMQGSASPAYRTLNDPAHPPQQIDYDDGVYLPVSFLAKTGNPVIAAAGYYRLVETVLAPLCEKRKWTLDRRAKKCVRVVLDSKAYIDLPLYAIPDQEFVRLAEDAALTKRADSALFLDAETLDDEIYERLNQDELRLALREGKWIESDPRLLEDWFKQAVADLGPQVRRVNHLVGAGRDFSLNFPGGSFPESALRHPQFEPSRVSISQKPICRELGTLDLPSRRLQHRSSKASW</sequence>
<dbReference type="GO" id="GO:0005524">
    <property type="term" value="F:ATP binding"/>
    <property type="evidence" value="ECO:0007669"/>
    <property type="project" value="UniProtKB-KW"/>
</dbReference>
<keyword evidence="3" id="KW-0479">Metal-binding</keyword>